<reference evidence="1 2" key="1">
    <citation type="submission" date="2016-08" db="EMBL/GenBank/DDBJ databases">
        <title>Analysis of Carbohydrate Active Enzymes in Thermogemmatispora T81 Reveals Carbohydrate Degradation Ability.</title>
        <authorList>
            <person name="Tomazini A."/>
            <person name="Lal S."/>
            <person name="Stott M."/>
            <person name="Henrissat B."/>
            <person name="Polikarpov I."/>
            <person name="Sparling R."/>
            <person name="Levin D.B."/>
        </authorList>
    </citation>
    <scope>NUCLEOTIDE SEQUENCE [LARGE SCALE GENOMIC DNA]</scope>
    <source>
        <strain evidence="1 2">T81</strain>
    </source>
</reference>
<proteinExistence type="predicted"/>
<name>A0A328VJY0_9CHLR</name>
<sequence length="95" mass="10424">MEEHLPLLHLQGYRSSSILEKAAWASIELGDDEMGTALALDLVEPLRQIESQVNLARLQQLTERLSASPFGDAPEVARLRALLEGPRRGKPGPTP</sequence>
<dbReference type="EMBL" id="MCIF01000002">
    <property type="protein sequence ID" value="RAQ95913.1"/>
    <property type="molecule type" value="Genomic_DNA"/>
</dbReference>
<accession>A0A328VJY0</accession>
<comment type="caution">
    <text evidence="1">The sequence shown here is derived from an EMBL/GenBank/DDBJ whole genome shotgun (WGS) entry which is preliminary data.</text>
</comment>
<evidence type="ECO:0000313" key="2">
    <source>
        <dbReference type="Proteomes" id="UP000248706"/>
    </source>
</evidence>
<gene>
    <name evidence="1" type="ORF">A4R35_10230</name>
</gene>
<dbReference type="Proteomes" id="UP000248706">
    <property type="component" value="Unassembled WGS sequence"/>
</dbReference>
<evidence type="ECO:0000313" key="1">
    <source>
        <dbReference type="EMBL" id="RAQ95913.1"/>
    </source>
</evidence>
<protein>
    <submittedName>
        <fullName evidence="1">Uncharacterized protein</fullName>
    </submittedName>
</protein>
<dbReference type="AlphaFoldDB" id="A0A328VJY0"/>
<keyword evidence="2" id="KW-1185">Reference proteome</keyword>
<organism evidence="1 2">
    <name type="scientific">Thermogemmatispora tikiterensis</name>
    <dbReference type="NCBI Taxonomy" id="1825093"/>
    <lineage>
        <taxon>Bacteria</taxon>
        <taxon>Bacillati</taxon>
        <taxon>Chloroflexota</taxon>
        <taxon>Ktedonobacteria</taxon>
        <taxon>Thermogemmatisporales</taxon>
        <taxon>Thermogemmatisporaceae</taxon>
        <taxon>Thermogemmatispora</taxon>
    </lineage>
</organism>